<feature type="domain" description="Putative ER transporter 6TM N-terminal" evidence="15">
    <location>
        <begin position="689"/>
        <end position="823"/>
    </location>
</feature>
<protein>
    <recommendedName>
        <fullName evidence="3 11">Vacuolar protein sorting-associated protein 29</fullName>
    </recommendedName>
</protein>
<keyword evidence="9 13" id="KW-1133">Transmembrane helix</keyword>
<evidence type="ECO:0000259" key="14">
    <source>
        <dbReference type="Pfam" id="PF10334"/>
    </source>
</evidence>
<dbReference type="PROSITE" id="PS01269">
    <property type="entry name" value="UPF0025"/>
    <property type="match status" value="1"/>
</dbReference>
<dbReference type="InterPro" id="IPR029052">
    <property type="entry name" value="Metallo-depent_PP-like"/>
</dbReference>
<dbReference type="InterPro" id="IPR028661">
    <property type="entry name" value="Vps29"/>
</dbReference>
<sequence>MVLVLIIGDLHIPHRVHDLSSKFKKLLVPGKIQQILCTGNVCDKETYDYLRTISPDVHVVKGDYDEGSNFPTSATIIHSPIKIGVIHGHQCIPTGDIDSLRSIARQMDVDVLVSGHTHVFQAIELDNRFFVNPGSATGAWTGAFNGDPVPSFALLDIQGPIVVTYVYQLIDGEVRVEKIEWRKEPENIPKSTPAVLPQSQPSPAVGSPPGGGSFCMAPSQSGAGEKDVGPKMEQSGSGSSSSSSSSSPSVVNKPQKSSNPRLPESLQWIPKNLTWSKMKPIIRCSIVAWVSAVLFIIPRVERLMGQASFLILIAAFLSPPSDPFVGVLEREFLILLFAALAWAWASLGIFLANLTRANINHSVTLVQAVSGQYLEAASTVIIAVFIFLGSAFFLYVKARQGPGPYLFPCVFACICLDISLTTAALFPFPFYLVGQSVIIPFCFHSALALLGSILIFPTSISHQFTHRLELFLTPLISALDQHRNILDTDVRSEEFGSLATSISAAGDASEGVLIALAASLRLLNNDVSWSRFAPTDFCTFQSLGRRLVGRASGMTVYFTLADPSRDPFPTTPGPSALNTPLPGSPAVSRPHSPLRGEGRPKLHIQTDDTVGIVSDTQSTGNGAPSTSAPAKVNGQSPTESPVLDVPGRIRGRLRSRSPARVSSRSLERTRTGGSGLSSPVASHHRQHHHHHHHHSQLHHSLLHASLGRRKGERGENAVGVFESQRYMNLEATRLHDPCAEEYTQQGTELLRDSCSDVLNAAKDGLIGVRTWLGTVRDDKFALWIRTTAAETRKQNRLDQVQQLRYKVAGVLEDFRNDKRLKVLDPYRPAFDDQTLEENPDYVMPPHRYLFNCYVYQFHLIQFTGVVINMLDEIIRLEVERDRMRLWTPMKRLLSWSKYEVAENVENDEDDDPDVIQGVQPSTLEDLGVPRPRDPDALPPRNAFEWVMSVLFYAAASFGHGNVLFAIKAGLFTVILCLPSFLKSSAEFAYADIPLRWPRAENRFVWGIIMGQLTLARFRGDTTFGLIARILSTFAGGVVGIVIWYISRGNAADSPYGLAAVLGVCFPLFYFPRLYWPGPPMTNVMFFVTIVLVVGYSYQDIQIMVPGSPGAGFSVAWRRFLLVIVWSRSGVYRIVLTSVNNHPTLSKTSSLNDMFGVGLHILRSYIIRKHTSRIGVIMRQNVIYEFSLRGRWPAQRYHKIMELQLQIASALAHLTAITEHLEPAWTRALLKRARFTDADFQGDILAVISMVSSSLRTGNPLPQITPIPLLDRFTLRFHGLDIIHKESEEDYGLPRELTLETLQDEQYLMFCVGVSTAFRLISRLDRLMLAAKDIVGEQYHIHGLGLGSTARIGGGMEIDPRMSAVHFRPSKDV</sequence>
<dbReference type="InterPro" id="IPR024654">
    <property type="entry name" value="Calcineurin-like_PHP_lpxH"/>
</dbReference>
<feature type="compositionally biased region" description="Low complexity" evidence="12">
    <location>
        <begin position="234"/>
        <end position="258"/>
    </location>
</feature>
<keyword evidence="4" id="KW-0813">Transport</keyword>
<keyword evidence="5 13" id="KW-0812">Transmembrane</keyword>
<evidence type="ECO:0000256" key="7">
    <source>
        <dbReference type="ARBA" id="ARBA00022801"/>
    </source>
</evidence>
<dbReference type="GO" id="GO:0031410">
    <property type="term" value="C:cytoplasmic vesicle"/>
    <property type="evidence" value="ECO:0007669"/>
    <property type="project" value="UniProtKB-ARBA"/>
</dbReference>
<proteinExistence type="inferred from homology"/>
<feature type="compositionally biased region" description="Basic residues" evidence="12">
    <location>
        <begin position="682"/>
        <end position="701"/>
    </location>
</feature>
<accession>A0AAD5VIZ0</accession>
<feature type="domain" description="DUF2421" evidence="14">
    <location>
        <begin position="1179"/>
        <end position="1338"/>
    </location>
</feature>
<comment type="similarity">
    <text evidence="2 11">Belongs to the VPS29 family.</text>
</comment>
<feature type="transmembrane region" description="Helical" evidence="13">
    <location>
        <begin position="332"/>
        <end position="353"/>
    </location>
</feature>
<dbReference type="GO" id="GO:0005829">
    <property type="term" value="C:cytosol"/>
    <property type="evidence" value="ECO:0007669"/>
    <property type="project" value="GOC"/>
</dbReference>
<dbReference type="GO" id="GO:0016787">
    <property type="term" value="F:hydrolase activity"/>
    <property type="evidence" value="ECO:0007669"/>
    <property type="project" value="UniProtKB-KW"/>
</dbReference>
<organism evidence="18 19">
    <name type="scientific">Leucocoprinus birnbaumii</name>
    <dbReference type="NCBI Taxonomy" id="56174"/>
    <lineage>
        <taxon>Eukaryota</taxon>
        <taxon>Fungi</taxon>
        <taxon>Dikarya</taxon>
        <taxon>Basidiomycota</taxon>
        <taxon>Agaricomycotina</taxon>
        <taxon>Agaricomycetes</taxon>
        <taxon>Agaricomycetidae</taxon>
        <taxon>Agaricales</taxon>
        <taxon>Agaricineae</taxon>
        <taxon>Agaricaceae</taxon>
        <taxon>Leucocoprinus</taxon>
    </lineage>
</organism>
<keyword evidence="8" id="KW-0653">Protein transport</keyword>
<evidence type="ECO:0000256" key="3">
    <source>
        <dbReference type="ARBA" id="ARBA00017767"/>
    </source>
</evidence>
<dbReference type="PANTHER" id="PTHR37994:SF1">
    <property type="entry name" value="ER TRANSPORTER 6TM N-TERMINAL DOMAIN-CONTAINING PROTEIN"/>
    <property type="match status" value="1"/>
</dbReference>
<dbReference type="GO" id="GO:0030904">
    <property type="term" value="C:retromer complex"/>
    <property type="evidence" value="ECO:0007669"/>
    <property type="project" value="InterPro"/>
</dbReference>
<feature type="domain" description="Putative ER transporter 6TM N-terminal" evidence="15">
    <location>
        <begin position="267"/>
        <end position="560"/>
    </location>
</feature>
<feature type="transmembrane region" description="Helical" evidence="13">
    <location>
        <begin position="1057"/>
        <end position="1074"/>
    </location>
</feature>
<dbReference type="SUPFAM" id="SSF56300">
    <property type="entry name" value="Metallo-dependent phosphatases"/>
    <property type="match status" value="1"/>
</dbReference>
<dbReference type="GO" id="GO:0042147">
    <property type="term" value="P:retrograde transport, endosome to Golgi"/>
    <property type="evidence" value="ECO:0007669"/>
    <property type="project" value="InterPro"/>
</dbReference>
<evidence type="ECO:0000256" key="11">
    <source>
        <dbReference type="RuleBase" id="RU362040"/>
    </source>
</evidence>
<dbReference type="Proteomes" id="UP001213000">
    <property type="component" value="Unassembled WGS sequence"/>
</dbReference>
<dbReference type="InterPro" id="IPR049453">
    <property type="entry name" value="Memb_transporter_dom"/>
</dbReference>
<dbReference type="InterPro" id="IPR018823">
    <property type="entry name" value="ArAE_2_N"/>
</dbReference>
<feature type="region of interest" description="Disordered" evidence="12">
    <location>
        <begin position="561"/>
        <end position="701"/>
    </location>
</feature>
<feature type="compositionally biased region" description="Low complexity" evidence="12">
    <location>
        <begin position="197"/>
        <end position="207"/>
    </location>
</feature>
<comment type="subcellular location">
    <subcellularLocation>
        <location evidence="1">Membrane</location>
        <topology evidence="1">Multi-pass membrane protein</topology>
    </subcellularLocation>
</comment>
<feature type="transmembrane region" description="Helical" evidence="13">
    <location>
        <begin position="405"/>
        <end position="431"/>
    </location>
</feature>
<reference evidence="18" key="1">
    <citation type="submission" date="2022-07" db="EMBL/GenBank/DDBJ databases">
        <title>Genome Sequence of Leucocoprinus birnbaumii.</title>
        <authorList>
            <person name="Buettner E."/>
        </authorList>
    </citation>
    <scope>NUCLEOTIDE SEQUENCE</scope>
    <source>
        <strain evidence="18">VT141</strain>
    </source>
</reference>
<dbReference type="GO" id="GO:0046872">
    <property type="term" value="F:metal ion binding"/>
    <property type="evidence" value="ECO:0007669"/>
    <property type="project" value="UniProtKB-KW"/>
</dbReference>
<dbReference type="FunFam" id="3.60.21.10:FF:000015">
    <property type="entry name" value="Vacuolar protein sorting-associated protein 29"/>
    <property type="match status" value="1"/>
</dbReference>
<keyword evidence="19" id="KW-1185">Reference proteome</keyword>
<dbReference type="Pfam" id="PF12850">
    <property type="entry name" value="Metallophos_2"/>
    <property type="match status" value="1"/>
</dbReference>
<evidence type="ECO:0000256" key="12">
    <source>
        <dbReference type="SAM" id="MobiDB-lite"/>
    </source>
</evidence>
<evidence type="ECO:0000256" key="6">
    <source>
        <dbReference type="ARBA" id="ARBA00022723"/>
    </source>
</evidence>
<keyword evidence="10 13" id="KW-0472">Membrane</keyword>
<dbReference type="Pfam" id="PF13515">
    <property type="entry name" value="FUSC_2"/>
    <property type="match status" value="1"/>
</dbReference>
<evidence type="ECO:0000259" key="16">
    <source>
        <dbReference type="Pfam" id="PF12850"/>
    </source>
</evidence>
<keyword evidence="6" id="KW-0479">Metal-binding</keyword>
<dbReference type="Pfam" id="PF10337">
    <property type="entry name" value="ArAE_2_N"/>
    <property type="match status" value="2"/>
</dbReference>
<gene>
    <name evidence="18" type="ORF">NP233_g10093</name>
</gene>
<evidence type="ECO:0000259" key="17">
    <source>
        <dbReference type="Pfam" id="PF13515"/>
    </source>
</evidence>
<comment type="caution">
    <text evidence="18">The sequence shown here is derived from an EMBL/GenBank/DDBJ whole genome shotgun (WGS) entry which is preliminary data.</text>
</comment>
<dbReference type="Pfam" id="PF10334">
    <property type="entry name" value="BRE4"/>
    <property type="match status" value="1"/>
</dbReference>
<dbReference type="CDD" id="cd07394">
    <property type="entry name" value="MPP_Vps29"/>
    <property type="match status" value="1"/>
</dbReference>
<evidence type="ECO:0000256" key="13">
    <source>
        <dbReference type="SAM" id="Phobius"/>
    </source>
</evidence>
<evidence type="ECO:0000256" key="1">
    <source>
        <dbReference type="ARBA" id="ARBA00004141"/>
    </source>
</evidence>
<evidence type="ECO:0000313" key="19">
    <source>
        <dbReference type="Proteomes" id="UP001213000"/>
    </source>
</evidence>
<dbReference type="Gene3D" id="3.60.21.10">
    <property type="match status" value="1"/>
</dbReference>
<evidence type="ECO:0000313" key="18">
    <source>
        <dbReference type="EMBL" id="KAJ3561600.1"/>
    </source>
</evidence>
<feature type="compositionally biased region" description="Polar residues" evidence="12">
    <location>
        <begin position="614"/>
        <end position="639"/>
    </location>
</feature>
<dbReference type="PANTHER" id="PTHR37994">
    <property type="entry name" value="ARAE_2_N DOMAIN-CONTAINING PROTEIN-RELATED"/>
    <property type="match status" value="1"/>
</dbReference>
<dbReference type="InterPro" id="IPR000979">
    <property type="entry name" value="Phosphodiesterase_MJ0936/Vps29"/>
</dbReference>
<name>A0AAD5VIZ0_9AGAR</name>
<feature type="region of interest" description="Disordered" evidence="12">
    <location>
        <begin position="188"/>
        <end position="263"/>
    </location>
</feature>
<feature type="transmembrane region" description="Helical" evidence="13">
    <location>
        <begin position="437"/>
        <end position="457"/>
    </location>
</feature>
<dbReference type="EMBL" id="JANIEX010000980">
    <property type="protein sequence ID" value="KAJ3561600.1"/>
    <property type="molecule type" value="Genomic_DNA"/>
</dbReference>
<evidence type="ECO:0000256" key="2">
    <source>
        <dbReference type="ARBA" id="ARBA00005945"/>
    </source>
</evidence>
<dbReference type="InterPro" id="IPR018820">
    <property type="entry name" value="BRE4-related_DUF2421"/>
</dbReference>
<feature type="compositionally biased region" description="Basic and acidic residues" evidence="12">
    <location>
        <begin position="594"/>
        <end position="606"/>
    </location>
</feature>
<evidence type="ECO:0000256" key="4">
    <source>
        <dbReference type="ARBA" id="ARBA00022448"/>
    </source>
</evidence>
<evidence type="ECO:0000256" key="8">
    <source>
        <dbReference type="ARBA" id="ARBA00022927"/>
    </source>
</evidence>
<feature type="domain" description="Integral membrane bound transporter" evidence="17">
    <location>
        <begin position="1001"/>
        <end position="1123"/>
    </location>
</feature>
<dbReference type="InterPro" id="IPR020935">
    <property type="entry name" value="PdiEstase_YfcE_CS"/>
</dbReference>
<evidence type="ECO:0000259" key="15">
    <source>
        <dbReference type="Pfam" id="PF10337"/>
    </source>
</evidence>
<feature type="transmembrane region" description="Helical" evidence="13">
    <location>
        <begin position="964"/>
        <end position="981"/>
    </location>
</feature>
<feature type="transmembrane region" description="Helical" evidence="13">
    <location>
        <begin position="1080"/>
        <end position="1097"/>
    </location>
</feature>
<dbReference type="NCBIfam" id="TIGR00040">
    <property type="entry name" value="yfcE"/>
    <property type="match status" value="1"/>
</dbReference>
<dbReference type="GO" id="GO:0015031">
    <property type="term" value="P:protein transport"/>
    <property type="evidence" value="ECO:0007669"/>
    <property type="project" value="UniProtKB-KW"/>
</dbReference>
<feature type="transmembrane region" description="Helical" evidence="13">
    <location>
        <begin position="373"/>
        <end position="396"/>
    </location>
</feature>
<feature type="transmembrane region" description="Helical" evidence="13">
    <location>
        <begin position="303"/>
        <end position="320"/>
    </location>
</feature>
<evidence type="ECO:0000256" key="10">
    <source>
        <dbReference type="ARBA" id="ARBA00023136"/>
    </source>
</evidence>
<feature type="domain" description="Calcineurin-like phosphoesterase" evidence="16">
    <location>
        <begin position="4"/>
        <end position="158"/>
    </location>
</feature>
<keyword evidence="7" id="KW-0378">Hydrolase</keyword>
<evidence type="ECO:0000256" key="5">
    <source>
        <dbReference type="ARBA" id="ARBA00022692"/>
    </source>
</evidence>
<evidence type="ECO:0000256" key="9">
    <source>
        <dbReference type="ARBA" id="ARBA00022989"/>
    </source>
</evidence>
<feature type="transmembrane region" description="Helical" evidence="13">
    <location>
        <begin position="1025"/>
        <end position="1045"/>
    </location>
</feature>